<dbReference type="Pfam" id="PF01048">
    <property type="entry name" value="PNP_UDP_1"/>
    <property type="match status" value="1"/>
</dbReference>
<dbReference type="Proteomes" id="UP001220395">
    <property type="component" value="Chromosome"/>
</dbReference>
<feature type="domain" description="Nucleoside phosphorylase" evidence="1">
    <location>
        <begin position="3"/>
        <end position="219"/>
    </location>
</feature>
<dbReference type="InterPro" id="IPR000845">
    <property type="entry name" value="Nucleoside_phosphorylase_d"/>
</dbReference>
<accession>A0ABY7TGQ0</accession>
<protein>
    <submittedName>
        <fullName evidence="2">Purine phosphorylase</fullName>
    </submittedName>
</protein>
<evidence type="ECO:0000313" key="3">
    <source>
        <dbReference type="Proteomes" id="UP001220395"/>
    </source>
</evidence>
<proteinExistence type="predicted"/>
<dbReference type="PANTHER" id="PTHR46832:SF1">
    <property type="entry name" value="5'-METHYLTHIOADENOSINE_S-ADENOSYLHOMOCYSTEINE NUCLEOSIDASE"/>
    <property type="match status" value="1"/>
</dbReference>
<gene>
    <name evidence="2" type="ORF">PQ455_10215</name>
</gene>
<dbReference type="Gene3D" id="3.40.50.1580">
    <property type="entry name" value="Nucleoside phosphorylase domain"/>
    <property type="match status" value="1"/>
</dbReference>
<dbReference type="RefSeq" id="WP_273685971.1">
    <property type="nucleotide sequence ID" value="NZ_CP117411.1"/>
</dbReference>
<reference evidence="2 3" key="1">
    <citation type="submission" date="2023-02" db="EMBL/GenBank/DDBJ databases">
        <title>Genome sequence of Sphingomonas naphthae.</title>
        <authorList>
            <person name="Kim S."/>
            <person name="Heo J."/>
            <person name="Kwon S.-W."/>
        </authorList>
    </citation>
    <scope>NUCLEOTIDE SEQUENCE [LARGE SCALE GENOMIC DNA]</scope>
    <source>
        <strain evidence="2 3">KACC 18716</strain>
    </source>
</reference>
<dbReference type="SUPFAM" id="SSF53167">
    <property type="entry name" value="Purine and uridine phosphorylases"/>
    <property type="match status" value="1"/>
</dbReference>
<organism evidence="2 3">
    <name type="scientific">Sphingomonas naphthae</name>
    <dbReference type="NCBI Taxonomy" id="1813468"/>
    <lineage>
        <taxon>Bacteria</taxon>
        <taxon>Pseudomonadati</taxon>
        <taxon>Pseudomonadota</taxon>
        <taxon>Alphaproteobacteria</taxon>
        <taxon>Sphingomonadales</taxon>
        <taxon>Sphingomonadaceae</taxon>
        <taxon>Sphingomonas</taxon>
    </lineage>
</organism>
<sequence>MKRIGIVTGMQAELDAFRPDLSGDILPGPIAVRALAHGGKACFLACTGIGKVASASAAALLIHVHRVELLLVIGTAARIGLGPGGAHRIVDALQVDYGARSESRFARYDPGTVPFGPEPVLTPYRAFDLPGIALPGARIASSDMFVESALHAEELGTALGATLIDMETAAVAQAAALAGVPWAAIKAATDAADEDSASSFLEHLARAARAAAEEAERAIAAL</sequence>
<name>A0ABY7TGQ0_9SPHN</name>
<dbReference type="PANTHER" id="PTHR46832">
    <property type="entry name" value="5'-METHYLTHIOADENOSINE/S-ADENOSYLHOMOCYSTEINE NUCLEOSIDASE"/>
    <property type="match status" value="1"/>
</dbReference>
<evidence type="ECO:0000259" key="1">
    <source>
        <dbReference type="Pfam" id="PF01048"/>
    </source>
</evidence>
<keyword evidence="3" id="KW-1185">Reference proteome</keyword>
<dbReference type="EMBL" id="CP117411">
    <property type="protein sequence ID" value="WCT72023.1"/>
    <property type="molecule type" value="Genomic_DNA"/>
</dbReference>
<evidence type="ECO:0000313" key="2">
    <source>
        <dbReference type="EMBL" id="WCT72023.1"/>
    </source>
</evidence>
<dbReference type="InterPro" id="IPR035994">
    <property type="entry name" value="Nucleoside_phosphorylase_sf"/>
</dbReference>